<accession>A0A8K0K3J3</accession>
<dbReference type="Gene3D" id="3.40.50.10190">
    <property type="entry name" value="BRCT domain"/>
    <property type="match status" value="1"/>
</dbReference>
<feature type="domain" description="BRCT" evidence="2">
    <location>
        <begin position="36"/>
        <end position="122"/>
    </location>
</feature>
<evidence type="ECO:0000256" key="1">
    <source>
        <dbReference type="SAM" id="MobiDB-lite"/>
    </source>
</evidence>
<dbReference type="PANTHER" id="PTHR45990:SF1">
    <property type="entry name" value="DNA REPAIR PROTEIN REV1"/>
    <property type="match status" value="1"/>
</dbReference>
<evidence type="ECO:0000313" key="5">
    <source>
        <dbReference type="Proteomes" id="UP000792457"/>
    </source>
</evidence>
<dbReference type="OrthoDB" id="427711at2759"/>
<evidence type="ECO:0000259" key="2">
    <source>
        <dbReference type="PROSITE" id="PS50172"/>
    </source>
</evidence>
<dbReference type="SUPFAM" id="SSF52113">
    <property type="entry name" value="BRCT domain"/>
    <property type="match status" value="1"/>
</dbReference>
<dbReference type="CDD" id="cd17719">
    <property type="entry name" value="BRCT_Rev1"/>
    <property type="match status" value="1"/>
</dbReference>
<evidence type="ECO:0008006" key="6">
    <source>
        <dbReference type="Google" id="ProtNLM"/>
    </source>
</evidence>
<dbReference type="EMBL" id="KZ308333">
    <property type="protein sequence ID" value="KAG8227671.1"/>
    <property type="molecule type" value="Genomic_DNA"/>
</dbReference>
<dbReference type="GO" id="GO:0042276">
    <property type="term" value="P:error-prone translesion synthesis"/>
    <property type="evidence" value="ECO:0007669"/>
    <property type="project" value="TreeGrafter"/>
</dbReference>
<feature type="region of interest" description="Disordered" evidence="1">
    <location>
        <begin position="136"/>
        <end position="181"/>
    </location>
</feature>
<dbReference type="InterPro" id="IPR036420">
    <property type="entry name" value="BRCT_dom_sf"/>
</dbReference>
<dbReference type="InterPro" id="IPR043128">
    <property type="entry name" value="Rev_trsase/Diguanyl_cyclase"/>
</dbReference>
<dbReference type="GO" id="GO:0003887">
    <property type="term" value="F:DNA-directed DNA polymerase activity"/>
    <property type="evidence" value="ECO:0007669"/>
    <property type="project" value="TreeGrafter"/>
</dbReference>
<dbReference type="Proteomes" id="UP000792457">
    <property type="component" value="Unassembled WGS sequence"/>
</dbReference>
<keyword evidence="5" id="KW-1185">Reference proteome</keyword>
<reference evidence="4" key="1">
    <citation type="submission" date="2013-04" db="EMBL/GenBank/DDBJ databases">
        <authorList>
            <person name="Qu J."/>
            <person name="Murali S.C."/>
            <person name="Bandaranaike D."/>
            <person name="Bellair M."/>
            <person name="Blankenburg K."/>
            <person name="Chao H."/>
            <person name="Dinh H."/>
            <person name="Doddapaneni H."/>
            <person name="Downs B."/>
            <person name="Dugan-Rocha S."/>
            <person name="Elkadiri S."/>
            <person name="Gnanaolivu R.D."/>
            <person name="Hernandez B."/>
            <person name="Javaid M."/>
            <person name="Jayaseelan J.C."/>
            <person name="Lee S."/>
            <person name="Li M."/>
            <person name="Ming W."/>
            <person name="Munidasa M."/>
            <person name="Muniz J."/>
            <person name="Nguyen L."/>
            <person name="Ongeri F."/>
            <person name="Osuji N."/>
            <person name="Pu L.-L."/>
            <person name="Puazo M."/>
            <person name="Qu C."/>
            <person name="Quiroz J."/>
            <person name="Raj R."/>
            <person name="Weissenberger G."/>
            <person name="Xin Y."/>
            <person name="Zou X."/>
            <person name="Han Y."/>
            <person name="Richards S."/>
            <person name="Worley K."/>
            <person name="Muzny D."/>
            <person name="Gibbs R."/>
        </authorList>
    </citation>
    <scope>NUCLEOTIDE SEQUENCE</scope>
    <source>
        <strain evidence="4">Sampled in the wild</strain>
    </source>
</reference>
<name>A0A8K0K3J3_LADFU</name>
<evidence type="ECO:0000259" key="3">
    <source>
        <dbReference type="PROSITE" id="PS50173"/>
    </source>
</evidence>
<dbReference type="Gene3D" id="3.40.1170.60">
    <property type="match status" value="1"/>
</dbReference>
<dbReference type="SUPFAM" id="SSF56672">
    <property type="entry name" value="DNA/RNA polymerases"/>
    <property type="match status" value="1"/>
</dbReference>
<dbReference type="PANTHER" id="PTHR45990">
    <property type="entry name" value="DNA REPAIR PROTEIN REV1"/>
    <property type="match status" value="1"/>
</dbReference>
<dbReference type="SMART" id="SM00292">
    <property type="entry name" value="BRCT"/>
    <property type="match status" value="1"/>
</dbReference>
<dbReference type="GO" id="GO:0006281">
    <property type="term" value="P:DNA repair"/>
    <property type="evidence" value="ECO:0007669"/>
    <property type="project" value="InterPro"/>
</dbReference>
<dbReference type="InterPro" id="IPR001126">
    <property type="entry name" value="UmuC"/>
</dbReference>
<dbReference type="Gene3D" id="3.30.70.270">
    <property type="match status" value="1"/>
</dbReference>
<protein>
    <recommendedName>
        <fullName evidence="6">DNA repair protein REV1</fullName>
    </recommendedName>
</protein>
<dbReference type="GO" id="GO:0017125">
    <property type="term" value="F:deoxycytidyl transferase activity"/>
    <property type="evidence" value="ECO:0007669"/>
    <property type="project" value="TreeGrafter"/>
</dbReference>
<organism evidence="4 5">
    <name type="scientific">Ladona fulva</name>
    <name type="common">Scarce chaser dragonfly</name>
    <name type="synonym">Libellula fulva</name>
    <dbReference type="NCBI Taxonomy" id="123851"/>
    <lineage>
        <taxon>Eukaryota</taxon>
        <taxon>Metazoa</taxon>
        <taxon>Ecdysozoa</taxon>
        <taxon>Arthropoda</taxon>
        <taxon>Hexapoda</taxon>
        <taxon>Insecta</taxon>
        <taxon>Pterygota</taxon>
        <taxon>Palaeoptera</taxon>
        <taxon>Odonata</taxon>
        <taxon>Epiprocta</taxon>
        <taxon>Anisoptera</taxon>
        <taxon>Libelluloidea</taxon>
        <taxon>Libellulidae</taxon>
        <taxon>Ladona</taxon>
    </lineage>
</organism>
<proteinExistence type="predicted"/>
<dbReference type="Gene3D" id="6.10.250.1490">
    <property type="match status" value="1"/>
</dbReference>
<dbReference type="FunFam" id="3.40.50.10190:FF:000011">
    <property type="entry name" value="DNA repair protein REV1"/>
    <property type="match status" value="1"/>
</dbReference>
<reference evidence="4" key="2">
    <citation type="submission" date="2017-10" db="EMBL/GenBank/DDBJ databases">
        <title>Ladona fulva Genome sequencing and assembly.</title>
        <authorList>
            <person name="Murali S."/>
            <person name="Richards S."/>
            <person name="Bandaranaike D."/>
            <person name="Bellair M."/>
            <person name="Blankenburg K."/>
            <person name="Chao H."/>
            <person name="Dinh H."/>
            <person name="Doddapaneni H."/>
            <person name="Dugan-Rocha S."/>
            <person name="Elkadiri S."/>
            <person name="Gnanaolivu R."/>
            <person name="Hernandez B."/>
            <person name="Skinner E."/>
            <person name="Javaid M."/>
            <person name="Lee S."/>
            <person name="Li M."/>
            <person name="Ming W."/>
            <person name="Munidasa M."/>
            <person name="Muniz J."/>
            <person name="Nguyen L."/>
            <person name="Hughes D."/>
            <person name="Osuji N."/>
            <person name="Pu L.-L."/>
            <person name="Puazo M."/>
            <person name="Qu C."/>
            <person name="Quiroz J."/>
            <person name="Raj R."/>
            <person name="Weissenberger G."/>
            <person name="Xin Y."/>
            <person name="Zou X."/>
            <person name="Han Y."/>
            <person name="Worley K."/>
            <person name="Muzny D."/>
            <person name="Gibbs R."/>
        </authorList>
    </citation>
    <scope>NUCLEOTIDE SEQUENCE</scope>
    <source>
        <strain evidence="4">Sampled in the wild</strain>
    </source>
</reference>
<feature type="compositionally biased region" description="Polar residues" evidence="1">
    <location>
        <begin position="140"/>
        <end position="153"/>
    </location>
</feature>
<dbReference type="GO" id="GO:0070987">
    <property type="term" value="P:error-free translesion synthesis"/>
    <property type="evidence" value="ECO:0007669"/>
    <property type="project" value="TreeGrafter"/>
</dbReference>
<dbReference type="PROSITE" id="PS50172">
    <property type="entry name" value="BRCT"/>
    <property type="match status" value="1"/>
</dbReference>
<comment type="caution">
    <text evidence="4">The sequence shown here is derived from an EMBL/GenBank/DDBJ whole genome shotgun (WGS) entry which is preliminary data.</text>
</comment>
<gene>
    <name evidence="4" type="ORF">J437_LFUL006982</name>
</gene>
<dbReference type="InterPro" id="IPR001357">
    <property type="entry name" value="BRCT_dom"/>
</dbReference>
<dbReference type="Pfam" id="PF16589">
    <property type="entry name" value="BRCT_2"/>
    <property type="match status" value="1"/>
</dbReference>
<sequence>MARKISHKDERHDYFAAKKAKLSEQFLECRGEPSEKPPQIFIGVRVYINGYTVPPAEELKNIIVKHGGIYSVFLDSAVTHMVANNLPDSKLKVLKKVKVVKPEWILDSAKQGKLLNCSEYLTYNSGKDKNIWNKIREENSTPNSPNKVSSSLSLAEKEDNSAKPTENIPEEGSSSGKNGPVAGADVHSFYSRSRLHFLSTIKMELRRIEDSIGELSHRVVIHIDMDCFFVSVSRVGRPELEGRPVVVTSSKIANFGGPFHEIKDSMADIASCSYEARAAGVRNGMRVGRALQICPKLVAVPYEFEKYRNVSYKFYEIVASYTIDLEAVSCDELYIDCTSVLLEANCTPLEFAEHIRKEIKLYSYGLPKLEKEFGPATGKTLYMHCQGLDSHSKEDSGSVERKSRRVL</sequence>
<evidence type="ECO:0000313" key="4">
    <source>
        <dbReference type="EMBL" id="KAG8227671.1"/>
    </source>
</evidence>
<dbReference type="PROSITE" id="PS50173">
    <property type="entry name" value="UMUC"/>
    <property type="match status" value="1"/>
</dbReference>
<dbReference type="AlphaFoldDB" id="A0A8K0K3J3"/>
<feature type="domain" description="UmuC" evidence="3">
    <location>
        <begin position="220"/>
        <end position="381"/>
    </location>
</feature>
<dbReference type="InterPro" id="IPR043502">
    <property type="entry name" value="DNA/RNA_pol_sf"/>
</dbReference>
<dbReference type="GO" id="GO:0005634">
    <property type="term" value="C:nucleus"/>
    <property type="evidence" value="ECO:0007669"/>
    <property type="project" value="TreeGrafter"/>
</dbReference>
<dbReference type="Pfam" id="PF00817">
    <property type="entry name" value="IMS"/>
    <property type="match status" value="1"/>
</dbReference>